<dbReference type="SUPFAM" id="SSF55729">
    <property type="entry name" value="Acyl-CoA N-acyltransferases (Nat)"/>
    <property type="match status" value="1"/>
</dbReference>
<dbReference type="PANTHER" id="PTHR43792">
    <property type="entry name" value="GNAT FAMILY, PUTATIVE (AFU_ORTHOLOGUE AFUA_3G00765)-RELATED-RELATED"/>
    <property type="match status" value="1"/>
</dbReference>
<dbReference type="PANTHER" id="PTHR43792:SF8">
    <property type="entry name" value="[RIBOSOMAL PROTEIN US5]-ALANINE N-ACETYLTRANSFERASE"/>
    <property type="match status" value="1"/>
</dbReference>
<name>A0A4P6FES1_9MICO</name>
<gene>
    <name evidence="5" type="ORF">ET471_02830</name>
</gene>
<evidence type="ECO:0000259" key="4">
    <source>
        <dbReference type="PROSITE" id="PS51186"/>
    </source>
</evidence>
<feature type="domain" description="N-acetyltransferase" evidence="4">
    <location>
        <begin position="32"/>
        <end position="196"/>
    </location>
</feature>
<comment type="similarity">
    <text evidence="3">Belongs to the acetyltransferase family. RimJ subfamily.</text>
</comment>
<dbReference type="InterPro" id="IPR051531">
    <property type="entry name" value="N-acetyltransferase"/>
</dbReference>
<dbReference type="KEGG" id="xya:ET471_02830"/>
<dbReference type="PROSITE" id="PS51186">
    <property type="entry name" value="GNAT"/>
    <property type="match status" value="1"/>
</dbReference>
<dbReference type="Pfam" id="PF13302">
    <property type="entry name" value="Acetyltransf_3"/>
    <property type="match status" value="1"/>
</dbReference>
<evidence type="ECO:0000313" key="6">
    <source>
        <dbReference type="Proteomes" id="UP000292118"/>
    </source>
</evidence>
<dbReference type="OrthoDB" id="5242221at2"/>
<dbReference type="GO" id="GO:0005737">
    <property type="term" value="C:cytoplasm"/>
    <property type="evidence" value="ECO:0007669"/>
    <property type="project" value="TreeGrafter"/>
</dbReference>
<evidence type="ECO:0000313" key="5">
    <source>
        <dbReference type="EMBL" id="QAY69108.1"/>
    </source>
</evidence>
<dbReference type="Proteomes" id="UP000292118">
    <property type="component" value="Chromosome"/>
</dbReference>
<evidence type="ECO:0000256" key="2">
    <source>
        <dbReference type="ARBA" id="ARBA00023315"/>
    </source>
</evidence>
<keyword evidence="1 5" id="KW-0808">Transferase</keyword>
<reference evidence="5 6" key="1">
    <citation type="submission" date="2019-01" db="EMBL/GenBank/DDBJ databases">
        <title>Genome sequencing of strain FW10M-9.</title>
        <authorList>
            <person name="Heo J."/>
            <person name="Kim S.-J."/>
            <person name="Kim J.-S."/>
            <person name="Hong S.-B."/>
            <person name="Kwon S.-W."/>
        </authorList>
    </citation>
    <scope>NUCLEOTIDE SEQUENCE [LARGE SCALE GENOMIC DNA]</scope>
    <source>
        <strain evidence="5 6">FW10M-9</strain>
    </source>
</reference>
<dbReference type="InterPro" id="IPR016181">
    <property type="entry name" value="Acyl_CoA_acyltransferase"/>
</dbReference>
<organism evidence="5 6">
    <name type="scientific">Xylanimonas protaetiae</name>
    <dbReference type="NCBI Taxonomy" id="2509457"/>
    <lineage>
        <taxon>Bacteria</taxon>
        <taxon>Bacillati</taxon>
        <taxon>Actinomycetota</taxon>
        <taxon>Actinomycetes</taxon>
        <taxon>Micrococcales</taxon>
        <taxon>Promicromonosporaceae</taxon>
        <taxon>Xylanimonas</taxon>
    </lineage>
</organism>
<evidence type="ECO:0000256" key="3">
    <source>
        <dbReference type="ARBA" id="ARBA00038502"/>
    </source>
</evidence>
<dbReference type="GO" id="GO:0008999">
    <property type="term" value="F:protein-N-terminal-alanine acetyltransferase activity"/>
    <property type="evidence" value="ECO:0007669"/>
    <property type="project" value="TreeGrafter"/>
</dbReference>
<dbReference type="AlphaFoldDB" id="A0A4P6FES1"/>
<dbReference type="InterPro" id="IPR000182">
    <property type="entry name" value="GNAT_dom"/>
</dbReference>
<proteinExistence type="inferred from homology"/>
<dbReference type="Gene3D" id="3.40.630.30">
    <property type="match status" value="1"/>
</dbReference>
<sequence>MTRSAQTRARGLTTVTRAWPVTLREDDQQGSVTLRPLHRRDANDWMRLRAANQDWLEPWEATTPGGSAGAATFGEYVRLLTQQARSGTTLPFAVDLDGALVGQLTVSSITYGSLCSAAIGYWVSRQVAGRGVIPTGVAMATDYCFQVLGLHRVEINIRPENDRSLRVVEKLGFRDEGTRVRYLHIQGDWRDHRTFALTTEDVPGGLLARWQRVRSGL</sequence>
<accession>A0A4P6FES1</accession>
<protein>
    <submittedName>
        <fullName evidence="5">N-acetyltransferase</fullName>
    </submittedName>
</protein>
<evidence type="ECO:0000256" key="1">
    <source>
        <dbReference type="ARBA" id="ARBA00022679"/>
    </source>
</evidence>
<keyword evidence="6" id="KW-1185">Reference proteome</keyword>
<keyword evidence="2" id="KW-0012">Acyltransferase</keyword>
<dbReference type="EMBL" id="CP035493">
    <property type="protein sequence ID" value="QAY69108.1"/>
    <property type="molecule type" value="Genomic_DNA"/>
</dbReference>